<evidence type="ECO:0000313" key="3">
    <source>
        <dbReference type="EMBL" id="KAH9325486.1"/>
    </source>
</evidence>
<organism evidence="3 4">
    <name type="scientific">Taxus chinensis</name>
    <name type="common">Chinese yew</name>
    <name type="synonym">Taxus wallichiana var. chinensis</name>
    <dbReference type="NCBI Taxonomy" id="29808"/>
    <lineage>
        <taxon>Eukaryota</taxon>
        <taxon>Viridiplantae</taxon>
        <taxon>Streptophyta</taxon>
        <taxon>Embryophyta</taxon>
        <taxon>Tracheophyta</taxon>
        <taxon>Spermatophyta</taxon>
        <taxon>Pinopsida</taxon>
        <taxon>Pinidae</taxon>
        <taxon>Conifers II</taxon>
        <taxon>Cupressales</taxon>
        <taxon>Taxaceae</taxon>
        <taxon>Taxus</taxon>
    </lineage>
</organism>
<evidence type="ECO:0000313" key="4">
    <source>
        <dbReference type="Proteomes" id="UP000824469"/>
    </source>
</evidence>
<dbReference type="Proteomes" id="UP000824469">
    <property type="component" value="Unassembled WGS sequence"/>
</dbReference>
<keyword evidence="2" id="KW-0812">Transmembrane</keyword>
<dbReference type="AlphaFoldDB" id="A0AA38GM64"/>
<evidence type="ECO:0000256" key="2">
    <source>
        <dbReference type="SAM" id="Phobius"/>
    </source>
</evidence>
<evidence type="ECO:0000256" key="1">
    <source>
        <dbReference type="SAM" id="MobiDB-lite"/>
    </source>
</evidence>
<feature type="region of interest" description="Disordered" evidence="1">
    <location>
        <begin position="69"/>
        <end position="89"/>
    </location>
</feature>
<feature type="non-terminal residue" evidence="3">
    <location>
        <position position="1"/>
    </location>
</feature>
<sequence>QYAYIERLISDVISMNLVTLAIGDNGFMLVYLQIKSRLENNKYVENEFMLPRPPKGKHTVENMAALKPASTIKIDEEEEHEDSGGLDHR</sequence>
<keyword evidence="2" id="KW-0472">Membrane</keyword>
<keyword evidence="2" id="KW-1133">Transmembrane helix</keyword>
<accession>A0AA38GM64</accession>
<keyword evidence="4" id="KW-1185">Reference proteome</keyword>
<reference evidence="3 4" key="1">
    <citation type="journal article" date="2021" name="Nat. Plants">
        <title>The Taxus genome provides insights into paclitaxel biosynthesis.</title>
        <authorList>
            <person name="Xiong X."/>
            <person name="Gou J."/>
            <person name="Liao Q."/>
            <person name="Li Y."/>
            <person name="Zhou Q."/>
            <person name="Bi G."/>
            <person name="Li C."/>
            <person name="Du R."/>
            <person name="Wang X."/>
            <person name="Sun T."/>
            <person name="Guo L."/>
            <person name="Liang H."/>
            <person name="Lu P."/>
            <person name="Wu Y."/>
            <person name="Zhang Z."/>
            <person name="Ro D.K."/>
            <person name="Shang Y."/>
            <person name="Huang S."/>
            <person name="Yan J."/>
        </authorList>
    </citation>
    <scope>NUCLEOTIDE SEQUENCE [LARGE SCALE GENOMIC DNA]</scope>
    <source>
        <strain evidence="3">Ta-2019</strain>
    </source>
</reference>
<feature type="non-terminal residue" evidence="3">
    <location>
        <position position="89"/>
    </location>
</feature>
<feature type="transmembrane region" description="Helical" evidence="2">
    <location>
        <begin position="12"/>
        <end position="32"/>
    </location>
</feature>
<proteinExistence type="predicted"/>
<gene>
    <name evidence="3" type="ORF">KI387_005664</name>
</gene>
<comment type="caution">
    <text evidence="3">The sequence shown here is derived from an EMBL/GenBank/DDBJ whole genome shotgun (WGS) entry which is preliminary data.</text>
</comment>
<dbReference type="EMBL" id="JAHRHJ020000002">
    <property type="protein sequence ID" value="KAH9325486.1"/>
    <property type="molecule type" value="Genomic_DNA"/>
</dbReference>
<name>A0AA38GM64_TAXCH</name>
<protein>
    <submittedName>
        <fullName evidence="3">Uncharacterized protein</fullName>
    </submittedName>
</protein>